<reference evidence="1 2" key="1">
    <citation type="submission" date="2016-04" db="EMBL/GenBank/DDBJ databases">
        <title>The genome of Intoshia linei affirms orthonectids as highly simplified spiralians.</title>
        <authorList>
            <person name="Mikhailov K.V."/>
            <person name="Slusarev G.S."/>
            <person name="Nikitin M.A."/>
            <person name="Logacheva M.D."/>
            <person name="Penin A."/>
            <person name="Aleoshin V."/>
            <person name="Panchin Y.V."/>
        </authorList>
    </citation>
    <scope>NUCLEOTIDE SEQUENCE [LARGE SCALE GENOMIC DNA]</scope>
    <source>
        <strain evidence="1">Intl2013</strain>
        <tissue evidence="1">Whole animal</tissue>
    </source>
</reference>
<protein>
    <submittedName>
        <fullName evidence="1">Uncharacterized protein</fullName>
    </submittedName>
</protein>
<dbReference type="EMBL" id="LWCA01000448">
    <property type="protein sequence ID" value="OAF68423.1"/>
    <property type="molecule type" value="Genomic_DNA"/>
</dbReference>
<dbReference type="Proteomes" id="UP000078046">
    <property type="component" value="Unassembled WGS sequence"/>
</dbReference>
<organism evidence="1 2">
    <name type="scientific">Intoshia linei</name>
    <dbReference type="NCBI Taxonomy" id="1819745"/>
    <lineage>
        <taxon>Eukaryota</taxon>
        <taxon>Metazoa</taxon>
        <taxon>Spiralia</taxon>
        <taxon>Lophotrochozoa</taxon>
        <taxon>Mesozoa</taxon>
        <taxon>Orthonectida</taxon>
        <taxon>Rhopaluridae</taxon>
        <taxon>Intoshia</taxon>
    </lineage>
</organism>
<sequence>MKNLISESKIEKKLETIKNECVEEINNKETNTKRNPILLKKVIEDYILFKPDLLPITNNLSSEPEW</sequence>
<gene>
    <name evidence="1" type="ORF">A3Q56_03843</name>
</gene>
<proteinExistence type="predicted"/>
<accession>A0A177B477</accession>
<comment type="caution">
    <text evidence="1">The sequence shown here is derived from an EMBL/GenBank/DDBJ whole genome shotgun (WGS) entry which is preliminary data.</text>
</comment>
<evidence type="ECO:0000313" key="1">
    <source>
        <dbReference type="EMBL" id="OAF68423.1"/>
    </source>
</evidence>
<dbReference type="AlphaFoldDB" id="A0A177B477"/>
<keyword evidence="2" id="KW-1185">Reference proteome</keyword>
<name>A0A177B477_9BILA</name>
<evidence type="ECO:0000313" key="2">
    <source>
        <dbReference type="Proteomes" id="UP000078046"/>
    </source>
</evidence>